<name>A0AAD7HEU9_9AGAR</name>
<evidence type="ECO:0000313" key="2">
    <source>
        <dbReference type="Proteomes" id="UP001215280"/>
    </source>
</evidence>
<reference evidence="1" key="1">
    <citation type="submission" date="2023-03" db="EMBL/GenBank/DDBJ databases">
        <title>Massive genome expansion in bonnet fungi (Mycena s.s.) driven by repeated elements and novel gene families across ecological guilds.</title>
        <authorList>
            <consortium name="Lawrence Berkeley National Laboratory"/>
            <person name="Harder C.B."/>
            <person name="Miyauchi S."/>
            <person name="Viragh M."/>
            <person name="Kuo A."/>
            <person name="Thoen E."/>
            <person name="Andreopoulos B."/>
            <person name="Lu D."/>
            <person name="Skrede I."/>
            <person name="Drula E."/>
            <person name="Henrissat B."/>
            <person name="Morin E."/>
            <person name="Kohler A."/>
            <person name="Barry K."/>
            <person name="LaButti K."/>
            <person name="Morin E."/>
            <person name="Salamov A."/>
            <person name="Lipzen A."/>
            <person name="Mereny Z."/>
            <person name="Hegedus B."/>
            <person name="Baldrian P."/>
            <person name="Stursova M."/>
            <person name="Weitz H."/>
            <person name="Taylor A."/>
            <person name="Grigoriev I.V."/>
            <person name="Nagy L.G."/>
            <person name="Martin F."/>
            <person name="Kauserud H."/>
        </authorList>
    </citation>
    <scope>NUCLEOTIDE SEQUENCE</scope>
    <source>
        <strain evidence="1">CBHHK188m</strain>
    </source>
</reference>
<comment type="caution">
    <text evidence="1">The sequence shown here is derived from an EMBL/GenBank/DDBJ whole genome shotgun (WGS) entry which is preliminary data.</text>
</comment>
<evidence type="ECO:0000313" key="1">
    <source>
        <dbReference type="EMBL" id="KAJ7718868.1"/>
    </source>
</evidence>
<dbReference type="AlphaFoldDB" id="A0AAD7HEU9"/>
<proteinExistence type="predicted"/>
<gene>
    <name evidence="1" type="ORF">DFH07DRAFT_1067975</name>
</gene>
<dbReference type="EMBL" id="JARJLG010000299">
    <property type="protein sequence ID" value="KAJ7718868.1"/>
    <property type="molecule type" value="Genomic_DNA"/>
</dbReference>
<organism evidence="1 2">
    <name type="scientific">Mycena maculata</name>
    <dbReference type="NCBI Taxonomy" id="230809"/>
    <lineage>
        <taxon>Eukaryota</taxon>
        <taxon>Fungi</taxon>
        <taxon>Dikarya</taxon>
        <taxon>Basidiomycota</taxon>
        <taxon>Agaricomycotina</taxon>
        <taxon>Agaricomycetes</taxon>
        <taxon>Agaricomycetidae</taxon>
        <taxon>Agaricales</taxon>
        <taxon>Marasmiineae</taxon>
        <taxon>Mycenaceae</taxon>
        <taxon>Mycena</taxon>
    </lineage>
</organism>
<accession>A0AAD7HEU9</accession>
<sequence>MCSLRAAAGLVPTYHCRGLPARRDTSTSRAISLITTNSRISQSHRVLVVLPDWPFPRVPSLPELLARDHALGLLSSYPFLMDDVAGVEWNKPRRSSSISWPLLPDGRGQITCQRVCQRIPRLRGRLRHFGASIAGYGLHAAFPPESRRKHTLHYQLAISICLNHLETSRSRRRSSPSRASPGRPRFFLPAVAAYGALCTPARRSRVAHVHSHRVLAVLHGPALWIHDHQILAGGAARSGGCAYDPLGNVRYLLHHPAPRAR</sequence>
<keyword evidence="2" id="KW-1185">Reference proteome</keyword>
<protein>
    <submittedName>
        <fullName evidence="1">Uncharacterized protein</fullName>
    </submittedName>
</protein>
<dbReference type="Proteomes" id="UP001215280">
    <property type="component" value="Unassembled WGS sequence"/>
</dbReference>